<gene>
    <name evidence="2" type="ORF">SNR37_003829</name>
</gene>
<dbReference type="Pfam" id="PF24199">
    <property type="entry name" value="DUF7424"/>
    <property type="match status" value="1"/>
</dbReference>
<dbReference type="PROSITE" id="PS51257">
    <property type="entry name" value="PROKAR_LIPOPROTEIN"/>
    <property type="match status" value="1"/>
</dbReference>
<accession>A0ABU7G522</accession>
<name>A0ABU7G522_9ALTE</name>
<comment type="caution">
    <text evidence="2">The sequence shown here is derived from an EMBL/GenBank/DDBJ whole genome shotgun (WGS) entry which is preliminary data.</text>
</comment>
<reference evidence="2 3" key="2">
    <citation type="submission" date="2023-12" db="EMBL/GenBank/DDBJ databases">
        <authorList>
            <consortium name="Cladostephus spongiosus"/>
            <person name="Lorente B."/>
            <person name="Cabral C."/>
            <person name="Frias J."/>
            <person name="Faria J."/>
            <person name="Toubarro D."/>
        </authorList>
    </citation>
    <scope>NUCLEOTIDE SEQUENCE [LARGE SCALE GENOMIC DNA]</scope>
    <source>
        <strain evidence="2 3">ZMCS4</strain>
    </source>
</reference>
<dbReference type="Proteomes" id="UP001310248">
    <property type="component" value="Unassembled WGS sequence"/>
</dbReference>
<dbReference type="InterPro" id="IPR055847">
    <property type="entry name" value="DUF7424"/>
</dbReference>
<organism evidence="2 3">
    <name type="scientific">Agarivorans aestuarii</name>
    <dbReference type="NCBI Taxonomy" id="1563703"/>
    <lineage>
        <taxon>Bacteria</taxon>
        <taxon>Pseudomonadati</taxon>
        <taxon>Pseudomonadota</taxon>
        <taxon>Gammaproteobacteria</taxon>
        <taxon>Alteromonadales</taxon>
        <taxon>Alteromonadaceae</taxon>
        <taxon>Agarivorans</taxon>
    </lineage>
</organism>
<evidence type="ECO:0000259" key="1">
    <source>
        <dbReference type="Pfam" id="PF24199"/>
    </source>
</evidence>
<reference evidence="3" key="1">
    <citation type="submission" date="2023-07" db="EMBL/GenBank/DDBJ databases">
        <title>Draft genome sequence of Agarivorans aestuarii strain ZMCS4, a CAZymes producing bacteria isolated from the marine brown algae Clodostephus spongiosus.</title>
        <authorList>
            <person name="Lorente B."/>
            <person name="Cabral C."/>
            <person name="Frias J."/>
            <person name="Faria J."/>
            <person name="Toubarro D."/>
        </authorList>
    </citation>
    <scope>NUCLEOTIDE SEQUENCE [LARGE SCALE GENOMIC DNA]</scope>
    <source>
        <strain evidence="3">ZMCS4</strain>
    </source>
</reference>
<feature type="domain" description="DUF7424" evidence="1">
    <location>
        <begin position="20"/>
        <end position="216"/>
    </location>
</feature>
<proteinExistence type="predicted"/>
<dbReference type="RefSeq" id="WP_329775520.1">
    <property type="nucleotide sequence ID" value="NZ_JAYDYW010000007.1"/>
</dbReference>
<evidence type="ECO:0000313" key="2">
    <source>
        <dbReference type="EMBL" id="MEE1674390.1"/>
    </source>
</evidence>
<sequence length="227" mass="25171">MKLKCLLLLPFMLLVGCKAELVTQLNASDINNPDSNGKVMSANMYVTLMDGCFHPESGVESDGLAEANGLMFNLFKQHHELVSCKANDDLGIEYIANYKVDVVLDTIQDKKYPESKTGMVIVANNEQGHINLNLDDNLRKRLKARTEELNMLELESIFVLNNDLATELEVHIPSSYVHDGKSLKAHQLFIGWIPAGGTGEFWGSDVALDALRDSGVQIYSFVAKPKE</sequence>
<keyword evidence="3" id="KW-1185">Reference proteome</keyword>
<evidence type="ECO:0000313" key="3">
    <source>
        <dbReference type="Proteomes" id="UP001310248"/>
    </source>
</evidence>
<dbReference type="EMBL" id="JAYDYW010000007">
    <property type="protein sequence ID" value="MEE1674390.1"/>
    <property type="molecule type" value="Genomic_DNA"/>
</dbReference>
<protein>
    <recommendedName>
        <fullName evidence="1">DUF7424 domain-containing protein</fullName>
    </recommendedName>
</protein>